<dbReference type="EMBL" id="QEKY01000039">
    <property type="protein sequence ID" value="PVZ03974.1"/>
    <property type="molecule type" value="Genomic_DNA"/>
</dbReference>
<keyword evidence="2" id="KW-1185">Reference proteome</keyword>
<reference evidence="1 2" key="1">
    <citation type="submission" date="2018-04" db="EMBL/GenBank/DDBJ databases">
        <title>Genomic Encyclopedia of Type Strains, Phase IV (KMG-IV): sequencing the most valuable type-strain genomes for metagenomic binning, comparative biology and taxonomic classification.</title>
        <authorList>
            <person name="Goeker M."/>
        </authorList>
    </citation>
    <scope>NUCLEOTIDE SEQUENCE [LARGE SCALE GENOMIC DNA]</scope>
    <source>
        <strain evidence="1 2">DSM 28520</strain>
    </source>
</reference>
<protein>
    <submittedName>
        <fullName evidence="1">Uncharacterized protein</fullName>
    </submittedName>
</protein>
<gene>
    <name evidence="1" type="ORF">C7382_1391</name>
</gene>
<proteinExistence type="predicted"/>
<evidence type="ECO:0000313" key="1">
    <source>
        <dbReference type="EMBL" id="PVZ03974.1"/>
    </source>
</evidence>
<evidence type="ECO:0000313" key="2">
    <source>
        <dbReference type="Proteomes" id="UP000245462"/>
    </source>
</evidence>
<dbReference type="AlphaFoldDB" id="A0A2U1EVK3"/>
<feature type="non-terminal residue" evidence="1">
    <location>
        <position position="1"/>
    </location>
</feature>
<accession>A0A2U1EVK3</accession>
<sequence>NYSGSNLVGNSYTAAIDIKNAITFPAGVQQTVYLFNTGTRDQWRKLNGSTVSGYRAGQYLAVPQNMAGQNNFPDRIPSMHTFLLRVESVSTANLGITYDKLIKNTSVDNGNGTQIVWRANGNDEASLPFLVMDVLGNESADRLWIFSHADMSFGFDNGWDGRKLKEPGISQLYAMGPMGDDKFQVAAVPEINGLLVGFDAEKEGRYVLEFALSDDYAEGAVFIHDLHTDMKQRVVNGSSYSFEAKRGDTGARFRLSYVEGADDELAQIQVGTVANRIVITNNTSHDYQASVYATDGRLLQRINVPAGSEMKSDPMIAGGYVVNLQSPTTNGSAKKVVIN</sequence>
<name>A0A2U1EVK3_9PORP</name>
<comment type="caution">
    <text evidence="1">The sequence shown here is derived from an EMBL/GenBank/DDBJ whole genome shotgun (WGS) entry which is preliminary data.</text>
</comment>
<dbReference type="Proteomes" id="UP000245462">
    <property type="component" value="Unassembled WGS sequence"/>
</dbReference>
<organism evidence="1 2">
    <name type="scientific">Porphyromonas loveana</name>
    <dbReference type="NCBI Taxonomy" id="1884669"/>
    <lineage>
        <taxon>Bacteria</taxon>
        <taxon>Pseudomonadati</taxon>
        <taxon>Bacteroidota</taxon>
        <taxon>Bacteroidia</taxon>
        <taxon>Bacteroidales</taxon>
        <taxon>Porphyromonadaceae</taxon>
        <taxon>Porphyromonas</taxon>
    </lineage>
</organism>